<dbReference type="InterPro" id="IPR035965">
    <property type="entry name" value="PAS-like_dom_sf"/>
</dbReference>
<protein>
    <recommendedName>
        <fullName evidence="1">PAS fold domain-containing protein</fullName>
    </recommendedName>
</protein>
<dbReference type="EMBL" id="CAKKNE010000003">
    <property type="protein sequence ID" value="CAH0372224.1"/>
    <property type="molecule type" value="Genomic_DNA"/>
</dbReference>
<dbReference type="Pfam" id="PF00989">
    <property type="entry name" value="PAS"/>
    <property type="match status" value="1"/>
</dbReference>
<keyword evidence="4" id="KW-1185">Reference proteome</keyword>
<reference evidence="3" key="2">
    <citation type="submission" date="2021-11" db="EMBL/GenBank/DDBJ databases">
        <authorList>
            <consortium name="Genoscope - CEA"/>
            <person name="William W."/>
        </authorList>
    </citation>
    <scope>NUCLEOTIDE SEQUENCE</scope>
</reference>
<name>A0A7S4E8U5_9STRA</name>
<dbReference type="AlphaFoldDB" id="A0A7S4E8U5"/>
<dbReference type="Gene3D" id="3.30.450.20">
    <property type="entry name" value="PAS domain"/>
    <property type="match status" value="1"/>
</dbReference>
<dbReference type="SUPFAM" id="SSF55785">
    <property type="entry name" value="PYP-like sensor domain (PAS domain)"/>
    <property type="match status" value="1"/>
</dbReference>
<dbReference type="NCBIfam" id="TIGR00229">
    <property type="entry name" value="sensory_box"/>
    <property type="match status" value="1"/>
</dbReference>
<dbReference type="EMBL" id="HBIW01015009">
    <property type="protein sequence ID" value="CAE0697490.1"/>
    <property type="molecule type" value="Transcribed_RNA"/>
</dbReference>
<evidence type="ECO:0000259" key="1">
    <source>
        <dbReference type="Pfam" id="PF00989"/>
    </source>
</evidence>
<dbReference type="InterPro" id="IPR000014">
    <property type="entry name" value="PAS"/>
</dbReference>
<evidence type="ECO:0000313" key="4">
    <source>
        <dbReference type="Proteomes" id="UP000789595"/>
    </source>
</evidence>
<proteinExistence type="predicted"/>
<accession>A0A7S4E8U5</accession>
<evidence type="ECO:0000313" key="2">
    <source>
        <dbReference type="EMBL" id="CAE0697490.1"/>
    </source>
</evidence>
<dbReference type="OrthoDB" id="198984at2759"/>
<gene>
    <name evidence="2" type="ORF">PCAL00307_LOCUS12926</name>
    <name evidence="3" type="ORF">PECAL_3P22070</name>
</gene>
<organism evidence="2">
    <name type="scientific">Pelagomonas calceolata</name>
    <dbReference type="NCBI Taxonomy" id="35677"/>
    <lineage>
        <taxon>Eukaryota</taxon>
        <taxon>Sar</taxon>
        <taxon>Stramenopiles</taxon>
        <taxon>Ochrophyta</taxon>
        <taxon>Pelagophyceae</taxon>
        <taxon>Pelagomonadales</taxon>
        <taxon>Pelagomonadaceae</taxon>
        <taxon>Pelagomonas</taxon>
    </lineage>
</organism>
<sequence length="193" mass="21122">MAALLSLILDCFSEKKQQKTVLDAAKAMVDASSTPIVLCDAKDGTIVHCNSSWSETCGYSIVEAFGRTNKELLQGPETDCTTARELVRELRSTSSSRRVLKNYKKDGTPFWNDLILQHIGDEASSIRGEGLDLAFVREAPSQTGVPYDTREPFRFKKRLSPHYGEFGEGALLASHVSLGGVEGTLPRVASVRV</sequence>
<dbReference type="GO" id="GO:0006355">
    <property type="term" value="P:regulation of DNA-templated transcription"/>
    <property type="evidence" value="ECO:0007669"/>
    <property type="project" value="InterPro"/>
</dbReference>
<dbReference type="Proteomes" id="UP000789595">
    <property type="component" value="Unassembled WGS sequence"/>
</dbReference>
<dbReference type="CDD" id="cd00130">
    <property type="entry name" value="PAS"/>
    <property type="match status" value="1"/>
</dbReference>
<reference evidence="2" key="1">
    <citation type="submission" date="2021-01" db="EMBL/GenBank/DDBJ databases">
        <authorList>
            <person name="Corre E."/>
            <person name="Pelletier E."/>
            <person name="Niang G."/>
            <person name="Scheremetjew M."/>
            <person name="Finn R."/>
            <person name="Kale V."/>
            <person name="Holt S."/>
            <person name="Cochrane G."/>
            <person name="Meng A."/>
            <person name="Brown T."/>
            <person name="Cohen L."/>
        </authorList>
    </citation>
    <scope>NUCLEOTIDE SEQUENCE</scope>
    <source>
        <strain evidence="2">CCMP1756</strain>
    </source>
</reference>
<feature type="domain" description="PAS fold" evidence="1">
    <location>
        <begin position="26"/>
        <end position="128"/>
    </location>
</feature>
<evidence type="ECO:0000313" key="3">
    <source>
        <dbReference type="EMBL" id="CAH0372224.1"/>
    </source>
</evidence>
<dbReference type="InterPro" id="IPR013767">
    <property type="entry name" value="PAS_fold"/>
</dbReference>